<keyword evidence="1" id="KW-0732">Signal</keyword>
<dbReference type="CDD" id="cd12797">
    <property type="entry name" value="M23_peptidase"/>
    <property type="match status" value="1"/>
</dbReference>
<feature type="domain" description="M23ase beta-sheet core" evidence="3">
    <location>
        <begin position="329"/>
        <end position="425"/>
    </location>
</feature>
<dbReference type="Pfam" id="PF01551">
    <property type="entry name" value="Peptidase_M23"/>
    <property type="match status" value="1"/>
</dbReference>
<reference evidence="5" key="1">
    <citation type="journal article" date="2019" name="Int. J. Syst. Evol. Microbiol.">
        <title>The Global Catalogue of Microorganisms (GCM) 10K type strain sequencing project: providing services to taxonomists for standard genome sequencing and annotation.</title>
        <authorList>
            <consortium name="The Broad Institute Genomics Platform"/>
            <consortium name="The Broad Institute Genome Sequencing Center for Infectious Disease"/>
            <person name="Wu L."/>
            <person name="Ma J."/>
        </authorList>
    </citation>
    <scope>NUCLEOTIDE SEQUENCE [LARGE SCALE GENOMIC DNA]</scope>
    <source>
        <strain evidence="5">JCM 17591</strain>
    </source>
</reference>
<dbReference type="Gene3D" id="2.70.70.10">
    <property type="entry name" value="Glucose Permease (Domain IIA)"/>
    <property type="match status" value="1"/>
</dbReference>
<dbReference type="PANTHER" id="PTHR21666">
    <property type="entry name" value="PEPTIDASE-RELATED"/>
    <property type="match status" value="1"/>
</dbReference>
<keyword evidence="2" id="KW-0175">Coiled coil</keyword>
<dbReference type="SUPFAM" id="SSF51261">
    <property type="entry name" value="Duplicated hybrid motif"/>
    <property type="match status" value="1"/>
</dbReference>
<evidence type="ECO:0000313" key="5">
    <source>
        <dbReference type="Proteomes" id="UP001501079"/>
    </source>
</evidence>
<name>A0ABP8A5T8_9MICO</name>
<organism evidence="4 5">
    <name type="scientific">Gryllotalpicola koreensis</name>
    <dbReference type="NCBI Taxonomy" id="993086"/>
    <lineage>
        <taxon>Bacteria</taxon>
        <taxon>Bacillati</taxon>
        <taxon>Actinomycetota</taxon>
        <taxon>Actinomycetes</taxon>
        <taxon>Micrococcales</taxon>
        <taxon>Microbacteriaceae</taxon>
        <taxon>Gryllotalpicola</taxon>
    </lineage>
</organism>
<comment type="caution">
    <text evidence="4">The sequence shown here is derived from an EMBL/GenBank/DDBJ whole genome shotgun (WGS) entry which is preliminary data.</text>
</comment>
<sequence length="436" mass="44257">MAMRLTTPSSAPSRGSLRAAPRRALWAAGVLVASLALAITASIAGPAPAWADQYPTWGDVQAAKANQASAQAKVNQVTALIKTLQTRSKQAQAAATAAGQKLADAQDALFAADQKYQGLKAQSDKLSADADTASTRAGRVAAQLYRSGGHNMTVSLLFSSTKDSGTDPTALLDDLGTMTKLTESTSNLWGQAQQAKNTAKAASDQAKSALDERTRLQQQAQAALVAAQQASAAAQKAVSDEQAHSDELNTMLAALKDKTNKTVASYQHGVEVRAAEARARAAAAAAAAARAAAAAAGAVGAQGWSVPVSGPITSPFGARPAPCAGCTTYHEGDDIGATCGTPIRAAHAGTVVYAGWYGGYGNFILLDNGGGIGTAYGHNINGGIVVGAGQHVSAGQVIGHVGSTGNSTGCHLHFEVRQNGVQINPVPWMASHGATL</sequence>
<dbReference type="RefSeq" id="WP_344755596.1">
    <property type="nucleotide sequence ID" value="NZ_BAABBW010000004.1"/>
</dbReference>
<dbReference type="Proteomes" id="UP001501079">
    <property type="component" value="Unassembled WGS sequence"/>
</dbReference>
<feature type="coiled-coil region" evidence="2">
    <location>
        <begin position="192"/>
        <end position="219"/>
    </location>
</feature>
<evidence type="ECO:0000313" key="4">
    <source>
        <dbReference type="EMBL" id="GAA4178409.1"/>
    </source>
</evidence>
<protein>
    <recommendedName>
        <fullName evidence="3">M23ase beta-sheet core domain-containing protein</fullName>
    </recommendedName>
</protein>
<gene>
    <name evidence="4" type="ORF">GCM10022287_28690</name>
</gene>
<dbReference type="EMBL" id="BAABBW010000004">
    <property type="protein sequence ID" value="GAA4178409.1"/>
    <property type="molecule type" value="Genomic_DNA"/>
</dbReference>
<dbReference type="InterPro" id="IPR016047">
    <property type="entry name" value="M23ase_b-sheet_dom"/>
</dbReference>
<evidence type="ECO:0000259" key="3">
    <source>
        <dbReference type="Pfam" id="PF01551"/>
    </source>
</evidence>
<dbReference type="PANTHER" id="PTHR21666:SF289">
    <property type="entry name" value="L-ALA--D-GLU ENDOPEPTIDASE"/>
    <property type="match status" value="1"/>
</dbReference>
<accession>A0ABP8A5T8</accession>
<keyword evidence="5" id="KW-1185">Reference proteome</keyword>
<dbReference type="InterPro" id="IPR011055">
    <property type="entry name" value="Dup_hybrid_motif"/>
</dbReference>
<evidence type="ECO:0000256" key="1">
    <source>
        <dbReference type="ARBA" id="ARBA00022729"/>
    </source>
</evidence>
<evidence type="ECO:0000256" key="2">
    <source>
        <dbReference type="SAM" id="Coils"/>
    </source>
</evidence>
<dbReference type="InterPro" id="IPR050570">
    <property type="entry name" value="Cell_wall_metabolism_enzyme"/>
</dbReference>
<proteinExistence type="predicted"/>